<feature type="domain" description="MutL C-terminal dimerisation" evidence="1">
    <location>
        <begin position="43"/>
        <end position="146"/>
    </location>
</feature>
<dbReference type="SMART" id="SM00853">
    <property type="entry name" value="MutL_C"/>
    <property type="match status" value="1"/>
</dbReference>
<evidence type="ECO:0000313" key="2">
    <source>
        <dbReference type="EMBL" id="CAI9284269.1"/>
    </source>
</evidence>
<dbReference type="Gene3D" id="3.30.1540.20">
    <property type="entry name" value="MutL, C-terminal domain, dimerisation subdomain"/>
    <property type="match status" value="1"/>
</dbReference>
<dbReference type="Gene3D" id="2.10.109.10">
    <property type="entry name" value="Umud Fragment, subunit A"/>
    <property type="match status" value="1"/>
</dbReference>
<dbReference type="PANTHER" id="PTHR10073">
    <property type="entry name" value="DNA MISMATCH REPAIR PROTEIN MLH, PMS, MUTL"/>
    <property type="match status" value="1"/>
</dbReference>
<dbReference type="SUPFAM" id="SSF51306">
    <property type="entry name" value="LexA/Signal peptidase"/>
    <property type="match status" value="1"/>
</dbReference>
<dbReference type="PRINTS" id="PR00727">
    <property type="entry name" value="LEADERPTASE"/>
</dbReference>
<dbReference type="GO" id="GO:0016887">
    <property type="term" value="F:ATP hydrolysis activity"/>
    <property type="evidence" value="ECO:0007669"/>
    <property type="project" value="InterPro"/>
</dbReference>
<dbReference type="CDD" id="cd06530">
    <property type="entry name" value="S26_SPase_I"/>
    <property type="match status" value="1"/>
</dbReference>
<dbReference type="InterPro" id="IPR014790">
    <property type="entry name" value="MutL_C"/>
</dbReference>
<organism evidence="2 3">
    <name type="scientific">Lactuca saligna</name>
    <name type="common">Willowleaf lettuce</name>
    <dbReference type="NCBI Taxonomy" id="75948"/>
    <lineage>
        <taxon>Eukaryota</taxon>
        <taxon>Viridiplantae</taxon>
        <taxon>Streptophyta</taxon>
        <taxon>Embryophyta</taxon>
        <taxon>Tracheophyta</taxon>
        <taxon>Spermatophyta</taxon>
        <taxon>Magnoliopsida</taxon>
        <taxon>eudicotyledons</taxon>
        <taxon>Gunneridae</taxon>
        <taxon>Pentapetalae</taxon>
        <taxon>asterids</taxon>
        <taxon>campanulids</taxon>
        <taxon>Asterales</taxon>
        <taxon>Asteraceae</taxon>
        <taxon>Cichorioideae</taxon>
        <taxon>Cichorieae</taxon>
        <taxon>Lactucinae</taxon>
        <taxon>Lactuca</taxon>
    </lineage>
</organism>
<dbReference type="InterPro" id="IPR042120">
    <property type="entry name" value="MutL_C_dimsub"/>
</dbReference>
<gene>
    <name evidence="2" type="ORF">LSALG_LOCUS23809</name>
</gene>
<dbReference type="GO" id="GO:0004252">
    <property type="term" value="F:serine-type endopeptidase activity"/>
    <property type="evidence" value="ECO:0007669"/>
    <property type="project" value="InterPro"/>
</dbReference>
<reference evidence="2" key="1">
    <citation type="submission" date="2023-04" db="EMBL/GenBank/DDBJ databases">
        <authorList>
            <person name="Vijverberg K."/>
            <person name="Xiong W."/>
            <person name="Schranz E."/>
        </authorList>
    </citation>
    <scope>NUCLEOTIDE SEQUENCE</scope>
</reference>
<dbReference type="InterPro" id="IPR019533">
    <property type="entry name" value="Peptidase_S26"/>
</dbReference>
<evidence type="ECO:0000313" key="3">
    <source>
        <dbReference type="Proteomes" id="UP001177003"/>
    </source>
</evidence>
<evidence type="ECO:0000259" key="1">
    <source>
        <dbReference type="SMART" id="SM00853"/>
    </source>
</evidence>
<dbReference type="GO" id="GO:0032389">
    <property type="term" value="C:MutLalpha complex"/>
    <property type="evidence" value="ECO:0007669"/>
    <property type="project" value="TreeGrafter"/>
</dbReference>
<dbReference type="GO" id="GO:0016020">
    <property type="term" value="C:membrane"/>
    <property type="evidence" value="ECO:0007669"/>
    <property type="project" value="InterPro"/>
</dbReference>
<dbReference type="InterPro" id="IPR000223">
    <property type="entry name" value="Pept_S26A_signal_pept_1"/>
</dbReference>
<dbReference type="InterPro" id="IPR036286">
    <property type="entry name" value="LexA/Signal_pep-like_sf"/>
</dbReference>
<sequence>MSQHLHLFSLTSDGTLQDLRRSTEVNGTMRWLGVHNVTEITKVIGQFNLRFIISKLDKEIFIVDQEDLDALLRQRYKMKVVPFSKNITFGVADVKELISIVVDSQGECSMMGAYKMDICDSFCPPRVRTMLASRACRSSIMIGDPLGRNKMKKILNFMKTETDVNKVWDTLSSLPPIHTTCDPTNYKERCVERIVSMEGDYISNVGGIVKVPEGHCWVEGDNSASSFDSRTFGPIPLGLLTFFGHHKESENLIKESIKMVLHKYSLHGTGKEYTGDDISNFANAVKSSLKQCCVQPKSKILKKIQACEQQERKKFEQVIVYA</sequence>
<dbReference type="AlphaFoldDB" id="A0AA35Z227"/>
<dbReference type="Proteomes" id="UP001177003">
    <property type="component" value="Chromosome 5"/>
</dbReference>
<dbReference type="GO" id="GO:0006298">
    <property type="term" value="P:mismatch repair"/>
    <property type="evidence" value="ECO:0007669"/>
    <property type="project" value="InterPro"/>
</dbReference>
<dbReference type="InterPro" id="IPR038973">
    <property type="entry name" value="MutL/Mlh/Pms-like"/>
</dbReference>
<accession>A0AA35Z227</accession>
<dbReference type="Pfam" id="PF10502">
    <property type="entry name" value="Peptidase_S26"/>
    <property type="match status" value="1"/>
</dbReference>
<dbReference type="GO" id="GO:0006465">
    <property type="term" value="P:signal peptide processing"/>
    <property type="evidence" value="ECO:0007669"/>
    <property type="project" value="InterPro"/>
</dbReference>
<name>A0AA35Z227_LACSI</name>
<dbReference type="PANTHER" id="PTHR10073:SF52">
    <property type="entry name" value="MISMATCH REPAIR ENDONUCLEASE PMS2"/>
    <property type="match status" value="1"/>
</dbReference>
<keyword evidence="3" id="KW-1185">Reference proteome</keyword>
<protein>
    <recommendedName>
        <fullName evidence="1">MutL C-terminal dimerisation domain-containing protein</fullName>
    </recommendedName>
</protein>
<proteinExistence type="predicted"/>
<dbReference type="EMBL" id="OX465081">
    <property type="protein sequence ID" value="CAI9284269.1"/>
    <property type="molecule type" value="Genomic_DNA"/>
</dbReference>
<dbReference type="GO" id="GO:0140664">
    <property type="term" value="F:ATP-dependent DNA damage sensor activity"/>
    <property type="evidence" value="ECO:0007669"/>
    <property type="project" value="InterPro"/>
</dbReference>
<dbReference type="GO" id="GO:0005524">
    <property type="term" value="F:ATP binding"/>
    <property type="evidence" value="ECO:0007669"/>
    <property type="project" value="InterPro"/>
</dbReference>